<gene>
    <name evidence="1" type="primary">hop1</name>
    <name evidence="1" type="ORF">SOMG_00674</name>
</gene>
<name>A0AAF0AT81_9SCHI</name>
<sequence length="527" mass="60688">MESIREEATPDDILNLKELFLLAVSMICYSRNCFHRNVYQTIESLQDALCEKKDALLPTIPIVRIREGIDSYADEFLENIKLYINPFILSKTQFTTYLVFSTKGLRESNIETEHIDKVYAFEMNLDGRLFNYDIEKSVKPFFRQLLQDLQFETEAEDSSSEMKCIQIMTQTDTVSLNRTKLDSRLTLEEDETVKSIVCTHTANLKNLTSITASGDSLVVLQNEENQNDDDTSIGDDMMEKEIDDVEVPITASQVKIDSELEAFLQPPWNTQPIELTQPLEPELEEIDRQPETSLPSTGLREIKNQNTDLRKGDIPTAKPKAIPTKKMQDEANRISCECGDNSEELDMFECDSCNGWIHCCCYGFESDSDPRQPSTLLCYTCLLSESEPQLYERMTVLTAYRRAIQFSWVFGYEGTQKLAKRLNCNLTDARRIESRMINEGILNNEKGKKSNAQIVKTSEMVDYLKDKYFSPSRWIAHLNFKNYRRENRPVYMKSFLSLPVGKVTNSRRKRIKLTNDDGSSSMKPLRI</sequence>
<organism evidence="1 2">
    <name type="scientific">Schizosaccharomyces osmophilus</name>
    <dbReference type="NCBI Taxonomy" id="2545709"/>
    <lineage>
        <taxon>Eukaryota</taxon>
        <taxon>Fungi</taxon>
        <taxon>Dikarya</taxon>
        <taxon>Ascomycota</taxon>
        <taxon>Taphrinomycotina</taxon>
        <taxon>Schizosaccharomycetes</taxon>
        <taxon>Schizosaccharomycetales</taxon>
        <taxon>Schizosaccharomycetaceae</taxon>
        <taxon>Schizosaccharomyces</taxon>
    </lineage>
</organism>
<dbReference type="AlphaFoldDB" id="A0AAF0AT81"/>
<proteinExistence type="predicted"/>
<dbReference type="SUPFAM" id="SSF57903">
    <property type="entry name" value="FYVE/PHD zinc finger"/>
    <property type="match status" value="1"/>
</dbReference>
<dbReference type="InterPro" id="IPR011011">
    <property type="entry name" value="Znf_FYVE_PHD"/>
</dbReference>
<dbReference type="Gene3D" id="3.30.40.10">
    <property type="entry name" value="Zinc/RING finger domain, C3HC4 (zinc finger)"/>
    <property type="match status" value="1"/>
</dbReference>
<dbReference type="Proteomes" id="UP001212411">
    <property type="component" value="Chromosome 1"/>
</dbReference>
<dbReference type="GeneID" id="80874157"/>
<dbReference type="EMBL" id="CP115611">
    <property type="protein sequence ID" value="WBW70592.1"/>
    <property type="molecule type" value="Genomic_DNA"/>
</dbReference>
<dbReference type="RefSeq" id="XP_056034835.1">
    <property type="nucleotide sequence ID" value="XM_056179468.1"/>
</dbReference>
<evidence type="ECO:0000313" key="2">
    <source>
        <dbReference type="Proteomes" id="UP001212411"/>
    </source>
</evidence>
<dbReference type="KEGG" id="som:SOMG_00674"/>
<dbReference type="InterPro" id="IPR013083">
    <property type="entry name" value="Znf_RING/FYVE/PHD"/>
</dbReference>
<reference evidence="1 2" key="1">
    <citation type="journal article" date="2023" name="G3 (Bethesda)">
        <title>A high-quality reference genome for the fission yeast Schizosaccharomyces osmophilus.</title>
        <authorList>
            <person name="Jia G.S."/>
            <person name="Zhang W.C."/>
            <person name="Liang Y."/>
            <person name="Liu X.H."/>
            <person name="Rhind N."/>
            <person name="Pidoux A."/>
            <person name="Brysch-Herzberg M."/>
            <person name="Du L.L."/>
        </authorList>
    </citation>
    <scope>NUCLEOTIDE SEQUENCE [LARGE SCALE GENOMIC DNA]</scope>
    <source>
        <strain evidence="1 2">CBS 15793</strain>
    </source>
</reference>
<accession>A0AAF0AT81</accession>
<evidence type="ECO:0000313" key="1">
    <source>
        <dbReference type="EMBL" id="WBW70592.1"/>
    </source>
</evidence>
<protein>
    <submittedName>
        <fullName evidence="1">Linear element associated protein Hop1</fullName>
    </submittedName>
</protein>
<keyword evidence="2" id="KW-1185">Reference proteome</keyword>